<dbReference type="AlphaFoldDB" id="U4TQK0"/>
<name>U4TQK0_9LACO</name>
<dbReference type="SUPFAM" id="SSF51412">
    <property type="entry name" value="Inosine monophosphate dehydrogenase (IMPDH)"/>
    <property type="match status" value="1"/>
</dbReference>
<organism evidence="1 2">
    <name type="scientific">Schleiferilactobacillus shenzhenensis LY-73</name>
    <dbReference type="NCBI Taxonomy" id="1231336"/>
    <lineage>
        <taxon>Bacteria</taxon>
        <taxon>Bacillati</taxon>
        <taxon>Bacillota</taxon>
        <taxon>Bacilli</taxon>
        <taxon>Lactobacillales</taxon>
        <taxon>Lactobacillaceae</taxon>
        <taxon>Schleiferilactobacillus</taxon>
    </lineage>
</organism>
<evidence type="ECO:0000313" key="1">
    <source>
        <dbReference type="EMBL" id="ERL65720.1"/>
    </source>
</evidence>
<accession>U4TQK0</accession>
<evidence type="ECO:0000313" key="2">
    <source>
        <dbReference type="Proteomes" id="UP000030647"/>
    </source>
</evidence>
<dbReference type="HOGENOM" id="CLU_082733_0_0_9"/>
<dbReference type="InterPro" id="IPR013785">
    <property type="entry name" value="Aldolase_TIM"/>
</dbReference>
<dbReference type="STRING" id="1231336.L248_2406"/>
<dbReference type="Proteomes" id="UP000030647">
    <property type="component" value="Unassembled WGS sequence"/>
</dbReference>
<dbReference type="Gene3D" id="3.20.20.70">
    <property type="entry name" value="Aldolase class I"/>
    <property type="match status" value="1"/>
</dbReference>
<dbReference type="eggNOG" id="COG3010">
    <property type="taxonomic scope" value="Bacteria"/>
</dbReference>
<protein>
    <recommendedName>
        <fullName evidence="3">Hydrolase</fullName>
    </recommendedName>
</protein>
<evidence type="ECO:0008006" key="3">
    <source>
        <dbReference type="Google" id="ProtNLM"/>
    </source>
</evidence>
<keyword evidence="2" id="KW-1185">Reference proteome</keyword>
<gene>
    <name evidence="1" type="ORF">L248_2406</name>
</gene>
<proteinExistence type="predicted"/>
<dbReference type="EMBL" id="KI271585">
    <property type="protein sequence ID" value="ERL65720.1"/>
    <property type="molecule type" value="Genomic_DNA"/>
</dbReference>
<reference evidence="2" key="1">
    <citation type="journal article" date="2013" name="Genome Announc.">
        <title>Whole-Genome Sequencing of Lactobacillus shenzhenensis Strain LY-73T.</title>
        <authorList>
            <person name="Lin Z."/>
            <person name="Liu Z."/>
            <person name="Yang R."/>
            <person name="Zou Y."/>
            <person name="Wan D."/>
            <person name="Chen J."/>
            <person name="Guo M."/>
            <person name="Zhao J."/>
            <person name="Fang C."/>
            <person name="Yang R."/>
            <person name="Liu F."/>
        </authorList>
    </citation>
    <scope>NUCLEOTIDE SEQUENCE [LARGE SCALE GENOMIC DNA]</scope>
    <source>
        <strain evidence="2">LY-73</strain>
    </source>
</reference>
<sequence>MSEKGVYPMDRPIKNVPNLTSELRQDIVESPTVIRNASGIRLFGKRIKSIIYSTDVAVLANCDADAILAVYPWTPNTRILDAVSRVANVPILAGIGGGLTKGLRSATVGRFAEENGAQAVVMNAPTSLTTIASVERVVDVPIIYTVVNQNIDLLARIKAGVDAFNVAGGAGTADLVRWVREHLGNVYPNFPIIASGGKTTEQISATIDAGANAITYTAYGISEQTFHEKMEHYRAEQRG</sequence>